<reference evidence="1" key="1">
    <citation type="journal article" date="2020" name="Stud. Mycol.">
        <title>101 Dothideomycetes genomes: a test case for predicting lifestyles and emergence of pathogens.</title>
        <authorList>
            <person name="Haridas S."/>
            <person name="Albert R."/>
            <person name="Binder M."/>
            <person name="Bloem J."/>
            <person name="Labutti K."/>
            <person name="Salamov A."/>
            <person name="Andreopoulos B."/>
            <person name="Baker S."/>
            <person name="Barry K."/>
            <person name="Bills G."/>
            <person name="Bluhm B."/>
            <person name="Cannon C."/>
            <person name="Castanera R."/>
            <person name="Culley D."/>
            <person name="Daum C."/>
            <person name="Ezra D."/>
            <person name="Gonzalez J."/>
            <person name="Henrissat B."/>
            <person name="Kuo A."/>
            <person name="Liang C."/>
            <person name="Lipzen A."/>
            <person name="Lutzoni F."/>
            <person name="Magnuson J."/>
            <person name="Mondo S."/>
            <person name="Nolan M."/>
            <person name="Ohm R."/>
            <person name="Pangilinan J."/>
            <person name="Park H.-J."/>
            <person name="Ramirez L."/>
            <person name="Alfaro M."/>
            <person name="Sun H."/>
            <person name="Tritt A."/>
            <person name="Yoshinaga Y."/>
            <person name="Zwiers L.-H."/>
            <person name="Turgeon B."/>
            <person name="Goodwin S."/>
            <person name="Spatafora J."/>
            <person name="Crous P."/>
            <person name="Grigoriev I."/>
        </authorList>
    </citation>
    <scope>NUCLEOTIDE SEQUENCE</scope>
    <source>
        <strain evidence="1">CBS 269.34</strain>
    </source>
</reference>
<dbReference type="AlphaFoldDB" id="A0A6A6QFX3"/>
<evidence type="ECO:0000313" key="1">
    <source>
        <dbReference type="EMBL" id="KAF2491308.1"/>
    </source>
</evidence>
<gene>
    <name evidence="1" type="ORF">BU16DRAFT_116129</name>
</gene>
<proteinExistence type="predicted"/>
<keyword evidence="2" id="KW-1185">Reference proteome</keyword>
<accession>A0A6A6QFX3</accession>
<dbReference type="EMBL" id="MU004195">
    <property type="protein sequence ID" value="KAF2491308.1"/>
    <property type="molecule type" value="Genomic_DNA"/>
</dbReference>
<protein>
    <submittedName>
        <fullName evidence="1">Uncharacterized protein</fullName>
    </submittedName>
</protein>
<name>A0A6A6QFX3_9PEZI</name>
<evidence type="ECO:0000313" key="2">
    <source>
        <dbReference type="Proteomes" id="UP000799750"/>
    </source>
</evidence>
<dbReference type="Proteomes" id="UP000799750">
    <property type="component" value="Unassembled WGS sequence"/>
</dbReference>
<sequence>MRRSFILRSLIKWWPDRNEEACASYASSFVWARLIQPSSVLSPSHLILLCSVCAPFSFSYSHPSCLYSRSGSWSARKRYVACRCPRRLIPLRSDTVYIPAGLRVTTRTCLISIRYYQTPCTKNKLPRLINSSRPYMYRRLIKRTNTRRLS</sequence>
<organism evidence="1 2">
    <name type="scientific">Lophium mytilinum</name>
    <dbReference type="NCBI Taxonomy" id="390894"/>
    <lineage>
        <taxon>Eukaryota</taxon>
        <taxon>Fungi</taxon>
        <taxon>Dikarya</taxon>
        <taxon>Ascomycota</taxon>
        <taxon>Pezizomycotina</taxon>
        <taxon>Dothideomycetes</taxon>
        <taxon>Pleosporomycetidae</taxon>
        <taxon>Mytilinidiales</taxon>
        <taxon>Mytilinidiaceae</taxon>
        <taxon>Lophium</taxon>
    </lineage>
</organism>